<organism evidence="2 3">
    <name type="scientific">[Eubacterium] hominis</name>
    <dbReference type="NCBI Taxonomy" id="2764325"/>
    <lineage>
        <taxon>Bacteria</taxon>
        <taxon>Bacillati</taxon>
        <taxon>Bacillota</taxon>
        <taxon>Erysipelotrichia</taxon>
        <taxon>Erysipelotrichales</taxon>
        <taxon>Erysipelotrichaceae</taxon>
        <taxon>Amedibacillus</taxon>
    </lineage>
</organism>
<evidence type="ECO:0000313" key="3">
    <source>
        <dbReference type="Proteomes" id="UP000515856"/>
    </source>
</evidence>
<dbReference type="InterPro" id="IPR051531">
    <property type="entry name" value="N-acetyltransferase"/>
</dbReference>
<dbReference type="AlphaFoldDB" id="A0A7G9GTD3"/>
<sequence length="191" mass="22209">MPKELDVKNTILESKRLILRGWQKEDLDDLYQIFTDPAISEMSGCPTISSMEEAQTLMKMFQDMNKVFALVWKENGKVIGSLDLETPQFDFGEAYKNAYGKDVGCILHQDYWGNNIMVEATDLVVDYCFQQLQCDYMCCGHFKDNPQSERLIEKMGFHYQRDVIFHPQTGGEKAGKLYLLDRKEKEYENKS</sequence>
<dbReference type="Pfam" id="PF13302">
    <property type="entry name" value="Acetyltransf_3"/>
    <property type="match status" value="1"/>
</dbReference>
<keyword evidence="3" id="KW-1185">Reference proteome</keyword>
<dbReference type="RefSeq" id="WP_117518314.1">
    <property type="nucleotide sequence ID" value="NZ_CP060636.1"/>
</dbReference>
<dbReference type="Proteomes" id="UP000515856">
    <property type="component" value="Chromosome"/>
</dbReference>
<dbReference type="EMBL" id="CP060636">
    <property type="protein sequence ID" value="QNM14065.1"/>
    <property type="molecule type" value="Genomic_DNA"/>
</dbReference>
<reference evidence="2 3" key="1">
    <citation type="submission" date="2020-08" db="EMBL/GenBank/DDBJ databases">
        <authorList>
            <person name="Liu C."/>
            <person name="Sun Q."/>
        </authorList>
    </citation>
    <scope>NUCLEOTIDE SEQUENCE [LARGE SCALE GENOMIC DNA]</scope>
    <source>
        <strain evidence="2 3">NSJ-61</strain>
    </source>
</reference>
<protein>
    <submittedName>
        <fullName evidence="2">GNAT family N-acetyltransferase</fullName>
    </submittedName>
</protein>
<dbReference type="KEGG" id="ehn:H9Q80_09055"/>
<accession>A0A7G9GTD3</accession>
<gene>
    <name evidence="2" type="ORF">H9Q80_09055</name>
</gene>
<dbReference type="PANTHER" id="PTHR43792">
    <property type="entry name" value="GNAT FAMILY, PUTATIVE (AFU_ORTHOLOGUE AFUA_3G00765)-RELATED-RELATED"/>
    <property type="match status" value="1"/>
</dbReference>
<dbReference type="SUPFAM" id="SSF55729">
    <property type="entry name" value="Acyl-CoA N-acyltransferases (Nat)"/>
    <property type="match status" value="1"/>
</dbReference>
<dbReference type="InterPro" id="IPR016181">
    <property type="entry name" value="Acyl_CoA_acyltransferase"/>
</dbReference>
<evidence type="ECO:0000259" key="1">
    <source>
        <dbReference type="PROSITE" id="PS51186"/>
    </source>
</evidence>
<dbReference type="GO" id="GO:0016747">
    <property type="term" value="F:acyltransferase activity, transferring groups other than amino-acyl groups"/>
    <property type="evidence" value="ECO:0007669"/>
    <property type="project" value="InterPro"/>
</dbReference>
<dbReference type="InterPro" id="IPR000182">
    <property type="entry name" value="GNAT_dom"/>
</dbReference>
<name>A0A7G9GTD3_9FIRM</name>
<feature type="domain" description="N-acetyltransferase" evidence="1">
    <location>
        <begin position="17"/>
        <end position="184"/>
    </location>
</feature>
<evidence type="ECO:0000313" key="2">
    <source>
        <dbReference type="EMBL" id="QNM14065.1"/>
    </source>
</evidence>
<proteinExistence type="predicted"/>
<dbReference type="PROSITE" id="PS51186">
    <property type="entry name" value="GNAT"/>
    <property type="match status" value="1"/>
</dbReference>
<keyword evidence="2" id="KW-0808">Transferase</keyword>
<dbReference type="Gene3D" id="3.40.630.30">
    <property type="match status" value="1"/>
</dbReference>